<reference evidence="1" key="1">
    <citation type="journal article" date="2023" name="Plant Biotechnol. J.">
        <title>Chromosome-level wild Hevea brasiliensis genome provides new tools for genomic-assisted breeding and valuable loci to elevate rubber yield.</title>
        <authorList>
            <person name="Cheng H."/>
            <person name="Song X."/>
            <person name="Hu Y."/>
            <person name="Wu T."/>
            <person name="Yang Q."/>
            <person name="An Z."/>
            <person name="Feng S."/>
            <person name="Deng Z."/>
            <person name="Wu W."/>
            <person name="Zeng X."/>
            <person name="Tu M."/>
            <person name="Wang X."/>
            <person name="Huang H."/>
        </authorList>
    </citation>
    <scope>NUCLEOTIDE SEQUENCE</scope>
    <source>
        <strain evidence="1">MT/VB/25A 57/8</strain>
    </source>
</reference>
<evidence type="ECO:0000313" key="2">
    <source>
        <dbReference type="Proteomes" id="UP001174677"/>
    </source>
</evidence>
<dbReference type="EMBL" id="JARPOI010000002">
    <property type="protein sequence ID" value="KAJ9186984.1"/>
    <property type="molecule type" value="Genomic_DNA"/>
</dbReference>
<gene>
    <name evidence="1" type="ORF">P3X46_002487</name>
</gene>
<evidence type="ECO:0008006" key="3">
    <source>
        <dbReference type="Google" id="ProtNLM"/>
    </source>
</evidence>
<accession>A0ABQ9N836</accession>
<comment type="caution">
    <text evidence="1">The sequence shown here is derived from an EMBL/GenBank/DDBJ whole genome shotgun (WGS) entry which is preliminary data.</text>
</comment>
<name>A0ABQ9N836_HEVBR</name>
<protein>
    <recommendedName>
        <fullName evidence="3">Retrotransposon Copia-like N-terminal domain-containing protein</fullName>
    </recommendedName>
</protein>
<organism evidence="1 2">
    <name type="scientific">Hevea brasiliensis</name>
    <name type="common">Para rubber tree</name>
    <name type="synonym">Siphonia brasiliensis</name>
    <dbReference type="NCBI Taxonomy" id="3981"/>
    <lineage>
        <taxon>Eukaryota</taxon>
        <taxon>Viridiplantae</taxon>
        <taxon>Streptophyta</taxon>
        <taxon>Embryophyta</taxon>
        <taxon>Tracheophyta</taxon>
        <taxon>Spermatophyta</taxon>
        <taxon>Magnoliopsida</taxon>
        <taxon>eudicotyledons</taxon>
        <taxon>Gunneridae</taxon>
        <taxon>Pentapetalae</taxon>
        <taxon>rosids</taxon>
        <taxon>fabids</taxon>
        <taxon>Malpighiales</taxon>
        <taxon>Euphorbiaceae</taxon>
        <taxon>Crotonoideae</taxon>
        <taxon>Micrandreae</taxon>
        <taxon>Hevea</taxon>
    </lineage>
</organism>
<proteinExistence type="predicted"/>
<sequence>MAQRSNPLSRILDDNRLTRPNFSDWLRNLRIILNLERIGYVLDSKIPSPLPPEATEEEYGTLRKWHEDDMQAKFYMLASMTNQLQKQLL</sequence>
<feature type="non-terminal residue" evidence="1">
    <location>
        <position position="89"/>
    </location>
</feature>
<evidence type="ECO:0000313" key="1">
    <source>
        <dbReference type="EMBL" id="KAJ9186984.1"/>
    </source>
</evidence>
<keyword evidence="2" id="KW-1185">Reference proteome</keyword>
<dbReference type="Proteomes" id="UP001174677">
    <property type="component" value="Chromosome 2"/>
</dbReference>